<accession>A0A6C0IWF4</accession>
<dbReference type="Gene3D" id="3.40.50.1000">
    <property type="entry name" value="HAD superfamily/HAD-like"/>
    <property type="match status" value="1"/>
</dbReference>
<evidence type="ECO:0000313" key="1">
    <source>
        <dbReference type="EMBL" id="QHT97631.1"/>
    </source>
</evidence>
<dbReference type="PANTHER" id="PTHR12083:SF9">
    <property type="entry name" value="BIFUNCTIONAL POLYNUCLEOTIDE PHOSPHATASE_KINASE"/>
    <property type="match status" value="1"/>
</dbReference>
<dbReference type="InterPro" id="IPR027417">
    <property type="entry name" value="P-loop_NTPase"/>
</dbReference>
<reference evidence="1" key="1">
    <citation type="journal article" date="2020" name="Nature">
        <title>Giant virus diversity and host interactions through global metagenomics.</title>
        <authorList>
            <person name="Schulz F."/>
            <person name="Roux S."/>
            <person name="Paez-Espino D."/>
            <person name="Jungbluth S."/>
            <person name="Walsh D.A."/>
            <person name="Denef V.J."/>
            <person name="McMahon K.D."/>
            <person name="Konstantinidis K.T."/>
            <person name="Eloe-Fadrosh E.A."/>
            <person name="Kyrpides N.C."/>
            <person name="Woyke T."/>
        </authorList>
    </citation>
    <scope>NUCLEOTIDE SEQUENCE</scope>
    <source>
        <strain evidence="1">GVMAG-M-3300025572-1</strain>
    </source>
</reference>
<dbReference type="GO" id="GO:0006281">
    <property type="term" value="P:DNA repair"/>
    <property type="evidence" value="ECO:0007669"/>
    <property type="project" value="TreeGrafter"/>
</dbReference>
<dbReference type="InterPro" id="IPR013954">
    <property type="entry name" value="PNK3P"/>
</dbReference>
<dbReference type="InterPro" id="IPR023214">
    <property type="entry name" value="HAD_sf"/>
</dbReference>
<dbReference type="SUPFAM" id="SSF52540">
    <property type="entry name" value="P-loop containing nucleoside triphosphate hydrolases"/>
    <property type="match status" value="1"/>
</dbReference>
<dbReference type="PANTHER" id="PTHR12083">
    <property type="entry name" value="BIFUNCTIONAL POLYNUCLEOTIDE PHOSPHATASE/KINASE"/>
    <property type="match status" value="1"/>
</dbReference>
<dbReference type="GO" id="GO:0046403">
    <property type="term" value="F:polynucleotide 3'-phosphatase activity"/>
    <property type="evidence" value="ECO:0007669"/>
    <property type="project" value="TreeGrafter"/>
</dbReference>
<dbReference type="Pfam" id="PF08645">
    <property type="entry name" value="PNK3P"/>
    <property type="match status" value="1"/>
</dbReference>
<dbReference type="AlphaFoldDB" id="A0A6C0IWF4"/>
<organism evidence="1">
    <name type="scientific">viral metagenome</name>
    <dbReference type="NCBI Taxonomy" id="1070528"/>
    <lineage>
        <taxon>unclassified sequences</taxon>
        <taxon>metagenomes</taxon>
        <taxon>organismal metagenomes</taxon>
    </lineage>
</organism>
<dbReference type="InterPro" id="IPR036412">
    <property type="entry name" value="HAD-like_sf"/>
</dbReference>
<protein>
    <submittedName>
        <fullName evidence="1">Uncharacterized protein</fullName>
    </submittedName>
</protein>
<sequence>MAFILGPDNRLPDTCQKWALFDLDWTLIRPTTTARRPTLRGGVYSQWPDDWVIIPGRVERLRDFVKDDFTIGVITNQKSTGQKLEYAMERLRSVRQLLKDELGVEVYFMVSTDEKTMAIPGDSNTLYRKPGTGWGYHLKFLPGSLYVGDAVQDPSRPDRSWGFSDVDRQFAANIGLPFFTPEEAFPQLPLPPELFKIPRLLLILVGPPGSGKSTFARNLAETYGFAQIESDYYGSNRSRIDRAVRDALAQGRQAVVDATNPSRQRRLELIKIAHDYNVPVGIVLFINQGKWIHSPGRNPTHPIASNRYWSSFQEPDPQLEGVIVYYQL</sequence>
<dbReference type="GO" id="GO:0046404">
    <property type="term" value="F:ATP-dependent polydeoxyribonucleotide 5'-hydroxyl-kinase activity"/>
    <property type="evidence" value="ECO:0007669"/>
    <property type="project" value="TreeGrafter"/>
</dbReference>
<proteinExistence type="predicted"/>
<dbReference type="GO" id="GO:0003690">
    <property type="term" value="F:double-stranded DNA binding"/>
    <property type="evidence" value="ECO:0007669"/>
    <property type="project" value="TreeGrafter"/>
</dbReference>
<name>A0A6C0IWF4_9ZZZZ</name>
<dbReference type="EMBL" id="MN740283">
    <property type="protein sequence ID" value="QHT97631.1"/>
    <property type="molecule type" value="Genomic_DNA"/>
</dbReference>
<dbReference type="SUPFAM" id="SSF56784">
    <property type="entry name" value="HAD-like"/>
    <property type="match status" value="1"/>
</dbReference>
<dbReference type="Pfam" id="PF13671">
    <property type="entry name" value="AAA_33"/>
    <property type="match status" value="1"/>
</dbReference>
<dbReference type="Gene3D" id="3.40.50.300">
    <property type="entry name" value="P-loop containing nucleotide triphosphate hydrolases"/>
    <property type="match status" value="1"/>
</dbReference>